<protein>
    <submittedName>
        <fullName evidence="4">Uncharacterized protein AlNc14C1G167</fullName>
    </submittedName>
</protein>
<evidence type="ECO:0000256" key="2">
    <source>
        <dbReference type="ARBA" id="ARBA00023242"/>
    </source>
</evidence>
<reference evidence="4" key="1">
    <citation type="journal article" date="2011" name="PLoS Biol.">
        <title>Gene gain and loss during evolution of obligate parasitism in the white rust pathogen of Arabidopsis thaliana.</title>
        <authorList>
            <person name="Kemen E."/>
            <person name="Gardiner A."/>
            <person name="Schultz-Larsen T."/>
            <person name="Kemen A.C."/>
            <person name="Balmuth A.L."/>
            <person name="Robert-Seilaniantz A."/>
            <person name="Bailey K."/>
            <person name="Holub E."/>
            <person name="Studholme D.J."/>
            <person name="Maclean D."/>
            <person name="Jones J.D."/>
        </authorList>
    </citation>
    <scope>NUCLEOTIDE SEQUENCE</scope>
</reference>
<dbReference type="GO" id="GO:0006355">
    <property type="term" value="P:regulation of DNA-templated transcription"/>
    <property type="evidence" value="ECO:0007669"/>
    <property type="project" value="InterPro"/>
</dbReference>
<gene>
    <name evidence="4" type="primary">AlNc14C1G167</name>
    <name evidence="4" type="ORF">ALNC14_001810</name>
</gene>
<dbReference type="InterPro" id="IPR036546">
    <property type="entry name" value="MED15_KIX"/>
</dbReference>
<sequence length="279" mass="32928">MENDHTTPSNDQLIVPEAVETVYEWRKVIHQSIRGQLVRGIMYELYRISGKRNLKRLQQCATRVEMIIWRRSSTEAEYRERIERKVVSLRQQASMYTFTNKARAINVLQGLTYKKSCGYNHKKNAAASKKGDVLLSKSDVDSEGSYNTHWESEEQDEAYFERLSKMREQYRDTVALVYRELCRVNSVIGKSINFPNHEPSKLCDFILNLRKIKYLLEQRQDEMCGLIPVSKRSLEYLDAVESHIERKILPILQRLCHTYSAILRPLLGIRSYTRYRRRV</sequence>
<dbReference type="GO" id="GO:0003712">
    <property type="term" value="F:transcription coregulator activity"/>
    <property type="evidence" value="ECO:0007669"/>
    <property type="project" value="InterPro"/>
</dbReference>
<dbReference type="InterPro" id="IPR036529">
    <property type="entry name" value="KIX_dom_sf"/>
</dbReference>
<organism evidence="4">
    <name type="scientific">Albugo laibachii Nc14</name>
    <dbReference type="NCBI Taxonomy" id="890382"/>
    <lineage>
        <taxon>Eukaryota</taxon>
        <taxon>Sar</taxon>
        <taxon>Stramenopiles</taxon>
        <taxon>Oomycota</taxon>
        <taxon>Peronosporomycetes</taxon>
        <taxon>Albuginales</taxon>
        <taxon>Albuginaceae</taxon>
        <taxon>Albugo</taxon>
    </lineage>
</organism>
<dbReference type="Gene3D" id="1.10.246.20">
    <property type="entry name" value="Coactivator CBP, KIX domain"/>
    <property type="match status" value="1"/>
</dbReference>
<dbReference type="EMBL" id="FR824046">
    <property type="protein sequence ID" value="CCA14038.1"/>
    <property type="molecule type" value="Genomic_DNA"/>
</dbReference>
<evidence type="ECO:0000313" key="4">
    <source>
        <dbReference type="EMBL" id="CCA14038.1"/>
    </source>
</evidence>
<dbReference type="AlphaFoldDB" id="F0VZ23"/>
<keyword evidence="2" id="KW-0539">Nucleus</keyword>
<accession>F0VZ23</accession>
<feature type="domain" description="Mediator complex subunit 15 KIX" evidence="3">
    <location>
        <begin position="24"/>
        <end position="94"/>
    </location>
</feature>
<dbReference type="Pfam" id="PF16987">
    <property type="entry name" value="KIX_2"/>
    <property type="match status" value="1"/>
</dbReference>
<evidence type="ECO:0000256" key="1">
    <source>
        <dbReference type="ARBA" id="ARBA00004123"/>
    </source>
</evidence>
<proteinExistence type="predicted"/>
<dbReference type="HOGENOM" id="CLU_053437_1_0_1"/>
<reference evidence="4" key="2">
    <citation type="submission" date="2011-02" db="EMBL/GenBank/DDBJ databases">
        <authorList>
            <person name="MacLean D."/>
        </authorList>
    </citation>
    <scope>NUCLEOTIDE SEQUENCE</scope>
</reference>
<comment type="subcellular location">
    <subcellularLocation>
        <location evidence="1">Nucleus</location>
    </subcellularLocation>
</comment>
<name>F0VZ23_9STRA</name>
<dbReference type="GO" id="GO:0005634">
    <property type="term" value="C:nucleus"/>
    <property type="evidence" value="ECO:0007669"/>
    <property type="project" value="UniProtKB-SubCell"/>
</dbReference>
<evidence type="ECO:0000259" key="3">
    <source>
        <dbReference type="Pfam" id="PF16987"/>
    </source>
</evidence>